<evidence type="ECO:0000256" key="1">
    <source>
        <dbReference type="SAM" id="MobiDB-lite"/>
    </source>
</evidence>
<dbReference type="OMA" id="AWDHDSW"/>
<dbReference type="Proteomes" id="UP000027361">
    <property type="component" value="Unassembled WGS sequence"/>
</dbReference>
<dbReference type="AlphaFoldDB" id="A0A066WHJ5"/>
<keyword evidence="4" id="KW-1185">Reference proteome</keyword>
<evidence type="ECO:0000256" key="2">
    <source>
        <dbReference type="SAM" id="Phobius"/>
    </source>
</evidence>
<reference evidence="3 4" key="1">
    <citation type="submission" date="2014-05" db="EMBL/GenBank/DDBJ databases">
        <title>Draft genome sequence of a rare smut relative, Tilletiaria anomala UBC 951.</title>
        <authorList>
            <consortium name="DOE Joint Genome Institute"/>
            <person name="Toome M."/>
            <person name="Kuo A."/>
            <person name="Henrissat B."/>
            <person name="Lipzen A."/>
            <person name="Tritt A."/>
            <person name="Yoshinaga Y."/>
            <person name="Zane M."/>
            <person name="Barry K."/>
            <person name="Grigoriev I.V."/>
            <person name="Spatafora J.W."/>
            <person name="Aimea M.C."/>
        </authorList>
    </citation>
    <scope>NUCLEOTIDE SEQUENCE [LARGE SCALE GENOMIC DNA]</scope>
    <source>
        <strain evidence="3 4">UBC 951</strain>
    </source>
</reference>
<dbReference type="GeneID" id="25263959"/>
<feature type="transmembrane region" description="Helical" evidence="2">
    <location>
        <begin position="31"/>
        <end position="52"/>
    </location>
</feature>
<evidence type="ECO:0000313" key="3">
    <source>
        <dbReference type="EMBL" id="KDN51988.1"/>
    </source>
</evidence>
<name>A0A066WHJ5_TILAU</name>
<dbReference type="RefSeq" id="XP_013244844.1">
    <property type="nucleotide sequence ID" value="XM_013389390.1"/>
</dbReference>
<organism evidence="3 4">
    <name type="scientific">Tilletiaria anomala (strain ATCC 24038 / CBS 436.72 / UBC 951)</name>
    <dbReference type="NCBI Taxonomy" id="1037660"/>
    <lineage>
        <taxon>Eukaryota</taxon>
        <taxon>Fungi</taxon>
        <taxon>Dikarya</taxon>
        <taxon>Basidiomycota</taxon>
        <taxon>Ustilaginomycotina</taxon>
        <taxon>Exobasidiomycetes</taxon>
        <taxon>Georgefischeriales</taxon>
        <taxon>Tilletiariaceae</taxon>
        <taxon>Tilletiaria</taxon>
    </lineage>
</organism>
<dbReference type="HOGENOM" id="CLU_063096_0_0_1"/>
<feature type="transmembrane region" description="Helical" evidence="2">
    <location>
        <begin position="184"/>
        <end position="205"/>
    </location>
</feature>
<keyword evidence="2" id="KW-0812">Transmembrane</keyword>
<evidence type="ECO:0000313" key="4">
    <source>
        <dbReference type="Proteomes" id="UP000027361"/>
    </source>
</evidence>
<protein>
    <submittedName>
        <fullName evidence="3">Uncharacterized protein</fullName>
    </submittedName>
</protein>
<feature type="region of interest" description="Disordered" evidence="1">
    <location>
        <begin position="247"/>
        <end position="330"/>
    </location>
</feature>
<dbReference type="OrthoDB" id="3352285at2759"/>
<feature type="transmembrane region" description="Helical" evidence="2">
    <location>
        <begin position="103"/>
        <end position="123"/>
    </location>
</feature>
<dbReference type="InParanoid" id="A0A066WHJ5"/>
<proteinExistence type="predicted"/>
<keyword evidence="2" id="KW-1133">Transmembrane helix</keyword>
<feature type="compositionally biased region" description="Basic and acidic residues" evidence="1">
    <location>
        <begin position="303"/>
        <end position="330"/>
    </location>
</feature>
<gene>
    <name evidence="3" type="ORF">K437DRAFT_254729</name>
</gene>
<comment type="caution">
    <text evidence="3">The sequence shown here is derived from an EMBL/GenBank/DDBJ whole genome shotgun (WGS) entry which is preliminary data.</text>
</comment>
<feature type="transmembrane region" description="Helical" evidence="2">
    <location>
        <begin position="72"/>
        <end position="91"/>
    </location>
</feature>
<sequence>MDDRSRDAPPSGPPPAYQTVVRKVYAGSIRLPMLVICIITEIYLCWSGGAQIGSVRRYGFTGMLATLSIVQGSLYVGAGIIEFIGVLACVLERIPLARIYAPLSIVALVSTCASQLIGIVVHFTEKQPLLQACTNYNTGRTDQDWYSGWLLWPTSGDGSSAPISAQQASSYCSKRWSGSSAGEIIGLIVTIIVGLIFVSLSFMYLRELLDPGSLRRQAGLEAVIPLSSSINGQQQAWNHYYPQSNNLQGESMYPPPQGPLPGEYGHGLGEPLPPKYSREMARHSVDGPDRKSLSGPFGYGAFESHDSVNRDTDEGEEEGKGDQRHASSSR</sequence>
<feature type="compositionally biased region" description="Basic and acidic residues" evidence="1">
    <location>
        <begin position="276"/>
        <end position="292"/>
    </location>
</feature>
<keyword evidence="2" id="KW-0472">Membrane</keyword>
<accession>A0A066WHJ5</accession>
<dbReference type="EMBL" id="JMSN01000015">
    <property type="protein sequence ID" value="KDN51988.1"/>
    <property type="molecule type" value="Genomic_DNA"/>
</dbReference>